<dbReference type="STRING" id="128403.WA1_32775"/>
<sequence length="85" mass="9381">MSTKTLDLKELQMSVTELLSLIQADQEIIITEGDTPVPLLTVLNPVNKIPSESGKTPQPGLNLGAMRMSNDFDQPLSDDFWLQNP</sequence>
<evidence type="ECO:0000313" key="3">
    <source>
        <dbReference type="Proteomes" id="UP000076925"/>
    </source>
</evidence>
<comment type="caution">
    <text evidence="2">The sequence shown here is derived from an EMBL/GenBank/DDBJ whole genome shotgun (WGS) entry which is preliminary data.</text>
</comment>
<organism evidence="2 3">
    <name type="scientific">Scytonema hofmannii PCC 7110</name>
    <dbReference type="NCBI Taxonomy" id="128403"/>
    <lineage>
        <taxon>Bacteria</taxon>
        <taxon>Bacillati</taxon>
        <taxon>Cyanobacteriota</taxon>
        <taxon>Cyanophyceae</taxon>
        <taxon>Nostocales</taxon>
        <taxon>Scytonemataceae</taxon>
        <taxon>Scytonema</taxon>
    </lineage>
</organism>
<reference evidence="2 3" key="1">
    <citation type="journal article" date="2013" name="Genome Biol. Evol.">
        <title>Genomes of Stigonematalean cyanobacteria (subsection V) and the evolution of oxygenic photosynthesis from prokaryotes to plastids.</title>
        <authorList>
            <person name="Dagan T."/>
            <person name="Roettger M."/>
            <person name="Stucken K."/>
            <person name="Landan G."/>
            <person name="Koch R."/>
            <person name="Major P."/>
            <person name="Gould S.B."/>
            <person name="Goremykin V.V."/>
            <person name="Rippka R."/>
            <person name="Tandeau de Marsac N."/>
            <person name="Gugger M."/>
            <person name="Lockhart P.J."/>
            <person name="Allen J.F."/>
            <person name="Brune I."/>
            <person name="Maus I."/>
            <person name="Puhler A."/>
            <person name="Martin W.F."/>
        </authorList>
    </citation>
    <scope>NUCLEOTIDE SEQUENCE [LARGE SCALE GENOMIC DNA]</scope>
    <source>
        <strain evidence="2 3">PCC 7110</strain>
    </source>
</reference>
<evidence type="ECO:0000256" key="1">
    <source>
        <dbReference type="SAM" id="MobiDB-lite"/>
    </source>
</evidence>
<evidence type="ECO:0000313" key="2">
    <source>
        <dbReference type="EMBL" id="KYC39492.1"/>
    </source>
</evidence>
<dbReference type="EMBL" id="ANNX02000035">
    <property type="protein sequence ID" value="KYC39492.1"/>
    <property type="molecule type" value="Genomic_DNA"/>
</dbReference>
<name>A0A139X4E2_9CYAN</name>
<dbReference type="Proteomes" id="UP000076925">
    <property type="component" value="Unassembled WGS sequence"/>
</dbReference>
<dbReference type="OrthoDB" id="488113at2"/>
<gene>
    <name evidence="2" type="ORF">WA1_32775</name>
</gene>
<accession>A0A139X4E2</accession>
<feature type="region of interest" description="Disordered" evidence="1">
    <location>
        <begin position="50"/>
        <end position="69"/>
    </location>
</feature>
<proteinExistence type="predicted"/>
<protein>
    <submittedName>
        <fullName evidence="2">Prevent-host-death protein</fullName>
    </submittedName>
</protein>
<dbReference type="RefSeq" id="WP_017747284.1">
    <property type="nucleotide sequence ID" value="NZ_KQ976354.1"/>
</dbReference>
<dbReference type="AlphaFoldDB" id="A0A139X4E2"/>
<keyword evidence="3" id="KW-1185">Reference proteome</keyword>